<feature type="binding site" evidence="4">
    <location>
        <position position="52"/>
    </location>
    <ligand>
        <name>1-deoxy-D-xylulose 5-phosphate</name>
        <dbReference type="ChEBI" id="CHEBI:57792"/>
    </ligand>
</feature>
<dbReference type="NCBIfam" id="NF003627">
    <property type="entry name" value="PRK05265.1-5"/>
    <property type="match status" value="1"/>
</dbReference>
<comment type="subunit">
    <text evidence="4">Homooctamer; tetramer of dimers.</text>
</comment>
<feature type="binding site" evidence="4">
    <location>
        <begin position="11"/>
        <end position="12"/>
    </location>
    <ligand>
        <name>1-deoxy-D-xylulose 5-phosphate</name>
        <dbReference type="ChEBI" id="CHEBI:57792"/>
    </ligand>
</feature>
<dbReference type="PANTHER" id="PTHR30456">
    <property type="entry name" value="PYRIDOXINE 5'-PHOSPHATE SYNTHASE"/>
    <property type="match status" value="1"/>
</dbReference>
<dbReference type="RefSeq" id="WP_002707216.1">
    <property type="nucleotide sequence ID" value="NZ_JH651384.1"/>
</dbReference>
<reference evidence="7" key="1">
    <citation type="journal article" date="2011" name="Stand. Genomic Sci.">
        <title>Genome sequence of the filamentous, gliding Thiothrix nivea neotype strain (JP2(T)).</title>
        <authorList>
            <person name="Lapidus A."/>
            <person name="Nolan M."/>
            <person name="Lucas S."/>
            <person name="Glavina Del Rio T."/>
            <person name="Tice H."/>
            <person name="Cheng J.F."/>
            <person name="Tapia R."/>
            <person name="Han C."/>
            <person name="Goodwin L."/>
            <person name="Pitluck S."/>
            <person name="Liolios K."/>
            <person name="Pagani I."/>
            <person name="Ivanova N."/>
            <person name="Huntemann M."/>
            <person name="Mavromatis K."/>
            <person name="Mikhailova N."/>
            <person name="Pati A."/>
            <person name="Chen A."/>
            <person name="Palaniappan K."/>
            <person name="Land M."/>
            <person name="Brambilla E.M."/>
            <person name="Rohde M."/>
            <person name="Abt B."/>
            <person name="Verbarg S."/>
            <person name="Goker M."/>
            <person name="Bristow J."/>
            <person name="Eisen J.A."/>
            <person name="Markowitz V."/>
            <person name="Hugenholtz P."/>
            <person name="Kyrpides N.C."/>
            <person name="Klenk H.P."/>
            <person name="Woyke T."/>
        </authorList>
    </citation>
    <scope>NUCLEOTIDE SEQUENCE [LARGE SCALE GENOMIC DNA]</scope>
    <source>
        <strain evidence="7">ATCC 35100 / DSM 5205 / JP2</strain>
    </source>
</reference>
<keyword evidence="3 4" id="KW-0664">Pyridoxine biosynthesis</keyword>
<dbReference type="HAMAP" id="MF_00279">
    <property type="entry name" value="PdxJ"/>
    <property type="match status" value="1"/>
</dbReference>
<accession>A0A656HB01</accession>
<evidence type="ECO:0000256" key="1">
    <source>
        <dbReference type="ARBA" id="ARBA00022490"/>
    </source>
</evidence>
<dbReference type="Pfam" id="PF03740">
    <property type="entry name" value="PdxJ"/>
    <property type="match status" value="1"/>
</dbReference>
<keyword evidence="7" id="KW-1185">Reference proteome</keyword>
<feature type="active site" description="Proton acceptor" evidence="4">
    <location>
        <position position="72"/>
    </location>
</feature>
<evidence type="ECO:0000256" key="5">
    <source>
        <dbReference type="NCBIfam" id="TIGR00559"/>
    </source>
</evidence>
<dbReference type="OrthoDB" id="9806590at2"/>
<feature type="binding site" evidence="4">
    <location>
        <position position="47"/>
    </location>
    <ligand>
        <name>1-deoxy-D-xylulose 5-phosphate</name>
        <dbReference type="ChEBI" id="CHEBI:57792"/>
    </ligand>
</feature>
<feature type="binding site" evidence="4">
    <location>
        <position position="193"/>
    </location>
    <ligand>
        <name>3-amino-2-oxopropyl phosphate</name>
        <dbReference type="ChEBI" id="CHEBI:57279"/>
    </ligand>
</feature>
<dbReference type="NCBIfam" id="NF003625">
    <property type="entry name" value="PRK05265.1-3"/>
    <property type="match status" value="1"/>
</dbReference>
<comment type="catalytic activity">
    <reaction evidence="4">
        <text>3-amino-2-oxopropyl phosphate + 1-deoxy-D-xylulose 5-phosphate = pyridoxine 5'-phosphate + phosphate + 2 H2O + H(+)</text>
        <dbReference type="Rhea" id="RHEA:15265"/>
        <dbReference type="ChEBI" id="CHEBI:15377"/>
        <dbReference type="ChEBI" id="CHEBI:15378"/>
        <dbReference type="ChEBI" id="CHEBI:43474"/>
        <dbReference type="ChEBI" id="CHEBI:57279"/>
        <dbReference type="ChEBI" id="CHEBI:57792"/>
        <dbReference type="ChEBI" id="CHEBI:58589"/>
        <dbReference type="EC" id="2.6.99.2"/>
    </reaction>
</comment>
<dbReference type="CDD" id="cd00003">
    <property type="entry name" value="PNPsynthase"/>
    <property type="match status" value="1"/>
</dbReference>
<evidence type="ECO:0000256" key="4">
    <source>
        <dbReference type="HAMAP-Rule" id="MF_00279"/>
    </source>
</evidence>
<name>A0A656HB01_THINJ</name>
<dbReference type="InterPro" id="IPR013785">
    <property type="entry name" value="Aldolase_TIM"/>
</dbReference>
<evidence type="ECO:0000313" key="7">
    <source>
        <dbReference type="Proteomes" id="UP000005317"/>
    </source>
</evidence>
<keyword evidence="2 4" id="KW-0808">Transferase</keyword>
<evidence type="ECO:0000256" key="3">
    <source>
        <dbReference type="ARBA" id="ARBA00023096"/>
    </source>
</evidence>
<evidence type="ECO:0000256" key="2">
    <source>
        <dbReference type="ARBA" id="ARBA00022679"/>
    </source>
</evidence>
<feature type="site" description="Transition state stabilizer" evidence="4">
    <location>
        <position position="153"/>
    </location>
</feature>
<dbReference type="NCBIfam" id="NF003623">
    <property type="entry name" value="PRK05265.1-1"/>
    <property type="match status" value="1"/>
</dbReference>
<dbReference type="GO" id="GO:0033856">
    <property type="term" value="F:pyridoxine 5'-phosphate synthase activity"/>
    <property type="evidence" value="ECO:0007669"/>
    <property type="project" value="UniProtKB-UniRule"/>
</dbReference>
<gene>
    <name evidence="4" type="primary">pdxJ</name>
    <name evidence="6" type="ORF">Thini_0625</name>
</gene>
<keyword evidence="1 4" id="KW-0963">Cytoplasm</keyword>
<dbReference type="InterPro" id="IPR036130">
    <property type="entry name" value="Pyridoxine-5'_phos_synth"/>
</dbReference>
<proteinExistence type="inferred from homology"/>
<organism evidence="6 7">
    <name type="scientific">Thiothrix nivea (strain ATCC 35100 / DSM 5205 / JP2)</name>
    <dbReference type="NCBI Taxonomy" id="870187"/>
    <lineage>
        <taxon>Bacteria</taxon>
        <taxon>Pseudomonadati</taxon>
        <taxon>Pseudomonadota</taxon>
        <taxon>Gammaproteobacteria</taxon>
        <taxon>Thiotrichales</taxon>
        <taxon>Thiotrichaceae</taxon>
        <taxon>Thiothrix</taxon>
    </lineage>
</organism>
<feature type="binding site" evidence="4">
    <location>
        <begin position="214"/>
        <end position="215"/>
    </location>
    <ligand>
        <name>3-amino-2-oxopropyl phosphate</name>
        <dbReference type="ChEBI" id="CHEBI:57279"/>
    </ligand>
</feature>
<dbReference type="GO" id="GO:0005829">
    <property type="term" value="C:cytosol"/>
    <property type="evidence" value="ECO:0007669"/>
    <property type="project" value="TreeGrafter"/>
</dbReference>
<feature type="active site" description="Proton acceptor" evidence="4">
    <location>
        <position position="45"/>
    </location>
</feature>
<feature type="binding site" evidence="4">
    <location>
        <position position="9"/>
    </location>
    <ligand>
        <name>3-amino-2-oxopropyl phosphate</name>
        <dbReference type="ChEBI" id="CHEBI:57279"/>
    </ligand>
</feature>
<dbReference type="NCBIfam" id="TIGR00559">
    <property type="entry name" value="pdxJ"/>
    <property type="match status" value="1"/>
</dbReference>
<dbReference type="SUPFAM" id="SSF63892">
    <property type="entry name" value="Pyridoxine 5'-phosphate synthase"/>
    <property type="match status" value="1"/>
</dbReference>
<dbReference type="PANTHER" id="PTHR30456:SF0">
    <property type="entry name" value="PYRIDOXINE 5'-PHOSPHATE SYNTHASE"/>
    <property type="match status" value="1"/>
</dbReference>
<dbReference type="GO" id="GO:0008615">
    <property type="term" value="P:pyridoxine biosynthetic process"/>
    <property type="evidence" value="ECO:0007669"/>
    <property type="project" value="UniProtKB-UniRule"/>
</dbReference>
<comment type="function">
    <text evidence="4">Catalyzes the complicated ring closure reaction between the two acyclic compounds 1-deoxy-D-xylulose-5-phosphate (DXP) and 3-amino-2-oxopropyl phosphate (1-amino-acetone-3-phosphate or AAP) to form pyridoxine 5'-phosphate (PNP) and inorganic phosphate.</text>
</comment>
<comment type="subcellular location">
    <subcellularLocation>
        <location evidence="4">Cytoplasm</location>
    </subcellularLocation>
</comment>
<feature type="binding site" evidence="4">
    <location>
        <position position="102"/>
    </location>
    <ligand>
        <name>1-deoxy-D-xylulose 5-phosphate</name>
        <dbReference type="ChEBI" id="CHEBI:57792"/>
    </ligand>
</feature>
<protein>
    <recommendedName>
        <fullName evidence="4 5">Pyridoxine 5'-phosphate synthase</fullName>
        <shortName evidence="4">PNP synthase</shortName>
        <ecNumber evidence="4 5">2.6.99.2</ecNumber>
    </recommendedName>
</protein>
<dbReference type="EC" id="2.6.99.2" evidence="4 5"/>
<dbReference type="InterPro" id="IPR004569">
    <property type="entry name" value="PyrdxlP_synth_PdxJ"/>
</dbReference>
<feature type="binding site" evidence="4">
    <location>
        <position position="20"/>
    </location>
    <ligand>
        <name>3-amino-2-oxopropyl phosphate</name>
        <dbReference type="ChEBI" id="CHEBI:57279"/>
    </ligand>
</feature>
<sequence>MNNIELGVNIDHIATIRQARGTPYPDLLEAVRQVEDAGAHAITIHLREDRRHIQDADAYAIRKLCTRRLNLELAATDEMVGIACDVMPNDCCVVPEKREELTTEGGLDVIGQFERIRSATQRLNAANIRVSLFIEPDIEHIRRVPDIGAPVIELHTGTYANAVGEAKQCEFERIRVATEFAHDLGIQVNAGHGLDYQNTQAIAAIPHIRELNIGHAMVARAIFVGIRQATVEMLELMQAARNPSPASPYQGRG</sequence>
<dbReference type="UniPathway" id="UPA00244">
    <property type="reaction ID" value="UER00313"/>
</dbReference>
<dbReference type="EMBL" id="JH651384">
    <property type="protein sequence ID" value="EIJ33262.1"/>
    <property type="molecule type" value="Genomic_DNA"/>
</dbReference>
<dbReference type="Gene3D" id="3.20.20.70">
    <property type="entry name" value="Aldolase class I"/>
    <property type="match status" value="1"/>
</dbReference>
<comment type="pathway">
    <text evidence="4">Cofactor biosynthesis; pyridoxine 5'-phosphate biosynthesis; pyridoxine 5'-phosphate from D-erythrose 4-phosphate: step 5/5.</text>
</comment>
<comment type="similarity">
    <text evidence="4">Belongs to the PNP synthase family.</text>
</comment>
<feature type="active site" description="Proton donor" evidence="4">
    <location>
        <position position="192"/>
    </location>
</feature>
<dbReference type="AlphaFoldDB" id="A0A656HB01"/>
<evidence type="ECO:0000313" key="6">
    <source>
        <dbReference type="EMBL" id="EIJ33262.1"/>
    </source>
</evidence>
<dbReference type="Proteomes" id="UP000005317">
    <property type="component" value="Unassembled WGS sequence"/>
</dbReference>